<evidence type="ECO:0000313" key="1">
    <source>
        <dbReference type="Proteomes" id="UP000095286"/>
    </source>
</evidence>
<name>A0AC35TJ15_9BILA</name>
<evidence type="ECO:0000313" key="2">
    <source>
        <dbReference type="WBParaSite" id="RSKR_0000109900.1"/>
    </source>
</evidence>
<accession>A0AC35TJ15</accession>
<organism evidence="1 2">
    <name type="scientific">Rhabditophanes sp. KR3021</name>
    <dbReference type="NCBI Taxonomy" id="114890"/>
    <lineage>
        <taxon>Eukaryota</taxon>
        <taxon>Metazoa</taxon>
        <taxon>Ecdysozoa</taxon>
        <taxon>Nematoda</taxon>
        <taxon>Chromadorea</taxon>
        <taxon>Rhabditida</taxon>
        <taxon>Tylenchina</taxon>
        <taxon>Panagrolaimomorpha</taxon>
        <taxon>Strongyloidoidea</taxon>
        <taxon>Alloionematidae</taxon>
        <taxon>Rhabditophanes</taxon>
    </lineage>
</organism>
<dbReference type="Proteomes" id="UP000095286">
    <property type="component" value="Unplaced"/>
</dbReference>
<protein>
    <submittedName>
        <fullName evidence="2">Spindle and centriole-associated protein 1</fullName>
    </submittedName>
</protein>
<dbReference type="WBParaSite" id="RSKR_0000109900.1">
    <property type="protein sequence ID" value="RSKR_0000109900.1"/>
    <property type="gene ID" value="RSKR_0000109900"/>
</dbReference>
<sequence>MQSNKLKNARGQDEYPRQLIQVVKSNKSEDVVRTELRFVSYDLKANLESRFGTSEGSAVTQALWSLLAHLNKLNKDDGTSEQDLMMQKQILEMQLDKANLQLKNNEHCMKDMVGLLNESENVLKRIPFIQNRSQSPVYNQQRLFKNLPIKSNVIQHQQATHRHTKAPLYDEEQSDVVSSTYVHVEKKLCNAVNPGNGTMSCNVNQPQNDKVSMTNSMYQALAEISNRVIVLQNSVAFQNPTFKFKLSNLREMLAELKTALSISADSNAALNIKQLKQKFEALTKSLSQIYELHIQAINKEAENNGGFQKRRLESTPM</sequence>
<reference evidence="2" key="1">
    <citation type="submission" date="2016-11" db="UniProtKB">
        <authorList>
            <consortium name="WormBaseParasite"/>
        </authorList>
    </citation>
    <scope>IDENTIFICATION</scope>
    <source>
        <strain evidence="2">KR3021</strain>
    </source>
</reference>
<proteinExistence type="predicted"/>